<dbReference type="SUPFAM" id="SSF159888">
    <property type="entry name" value="YdhG-like"/>
    <property type="match status" value="1"/>
</dbReference>
<evidence type="ECO:0000313" key="3">
    <source>
        <dbReference type="Proteomes" id="UP000590442"/>
    </source>
</evidence>
<dbReference type="Proteomes" id="UP000590442">
    <property type="component" value="Unassembled WGS sequence"/>
</dbReference>
<reference evidence="2 3" key="1">
    <citation type="submission" date="2020-03" db="EMBL/GenBank/DDBJ databases">
        <title>Genomic Encyclopedia of Type Strains, Phase IV (KMG-IV): sequencing the most valuable type-strain genomes for metagenomic binning, comparative biology and taxonomic classification.</title>
        <authorList>
            <person name="Goeker M."/>
        </authorList>
    </citation>
    <scope>NUCLEOTIDE SEQUENCE [LARGE SCALE GENOMIC DNA]</scope>
    <source>
        <strain evidence="2 3">DSM 29762</strain>
    </source>
</reference>
<evidence type="ECO:0000259" key="1">
    <source>
        <dbReference type="Pfam" id="PF08818"/>
    </source>
</evidence>
<dbReference type="InterPro" id="IPR014922">
    <property type="entry name" value="YdhG-like"/>
</dbReference>
<evidence type="ECO:0000313" key="2">
    <source>
        <dbReference type="EMBL" id="NJB70035.1"/>
    </source>
</evidence>
<gene>
    <name evidence="2" type="ORF">GGR42_000497</name>
</gene>
<keyword evidence="3" id="KW-1185">Reference proteome</keyword>
<name>A0A846QWR4_9FLAO</name>
<proteinExistence type="predicted"/>
<dbReference type="Pfam" id="PF08818">
    <property type="entry name" value="DUF1801"/>
    <property type="match status" value="1"/>
</dbReference>
<dbReference type="AlphaFoldDB" id="A0A846QWR4"/>
<dbReference type="EMBL" id="JAATJJ010000001">
    <property type="protein sequence ID" value="NJB70035.1"/>
    <property type="molecule type" value="Genomic_DNA"/>
</dbReference>
<dbReference type="Gene3D" id="3.90.1150.200">
    <property type="match status" value="1"/>
</dbReference>
<organism evidence="2 3">
    <name type="scientific">Saonia flava</name>
    <dbReference type="NCBI Taxonomy" id="523696"/>
    <lineage>
        <taxon>Bacteria</taxon>
        <taxon>Pseudomonadati</taxon>
        <taxon>Bacteroidota</taxon>
        <taxon>Flavobacteriia</taxon>
        <taxon>Flavobacteriales</taxon>
        <taxon>Flavobacteriaceae</taxon>
        <taxon>Saonia</taxon>
    </lineage>
</organism>
<comment type="caution">
    <text evidence="2">The sequence shown here is derived from an EMBL/GenBank/DDBJ whole genome shotgun (WGS) entry which is preliminary data.</text>
</comment>
<feature type="domain" description="YdhG-like" evidence="1">
    <location>
        <begin position="23"/>
        <end position="113"/>
    </location>
</feature>
<accession>A0A846QWR4</accession>
<sequence>MKGPIAQNVDDYIVQFPEETQILLKKIRSIIKKEAPEAKESINYGIPAYKLNGRPLVYFGGYKTHIGFYATPSGHAKFKKELSTFKQGKGSVQFPLKKDLPLSLISKMVAFRVRENGQVPTPKK</sequence>
<dbReference type="RefSeq" id="WP_167960498.1">
    <property type="nucleotide sequence ID" value="NZ_JAATJJ010000001.1"/>
</dbReference>
<protein>
    <submittedName>
        <fullName evidence="2">Uncharacterized protein YdhG (YjbR/CyaY superfamily)</fullName>
    </submittedName>
</protein>